<dbReference type="RefSeq" id="WP_282585076.1">
    <property type="nucleotide sequence ID" value="NZ_JAMOIM010000006.1"/>
</dbReference>
<sequence>MIHYDKPSQLLAVGLSAIAGYVDAVGFLYLGGYFASFMSGNSTRFAVGLALERPEAGIAGTLVGTFVLGVMLGAFTSYVAGTRRPAAVLALVTLLLAIAATLHQSGQDRPAVIAMVLAMGTENAVFQRNGDVSIGLTYMTGTLVKFGQRLTGALLGRNRWSWLPYAMLWSGLVVGAYLGATIYPYLQLGALWVAVAAALFLTLTVWAMPQLLGEADLGHVTPLG</sequence>
<accession>A0AA41Z1L4</accession>
<evidence type="ECO:0000313" key="3">
    <source>
        <dbReference type="Proteomes" id="UP001165667"/>
    </source>
</evidence>
<feature type="transmembrane region" description="Helical" evidence="1">
    <location>
        <begin position="190"/>
        <end position="208"/>
    </location>
</feature>
<protein>
    <submittedName>
        <fullName evidence="2">YoaK family protein</fullName>
    </submittedName>
</protein>
<keyword evidence="3" id="KW-1185">Reference proteome</keyword>
<dbReference type="InterPro" id="IPR010699">
    <property type="entry name" value="DUF1275"/>
</dbReference>
<organism evidence="2 3">
    <name type="scientific">Lichenifustis flavocetrariae</name>
    <dbReference type="NCBI Taxonomy" id="2949735"/>
    <lineage>
        <taxon>Bacteria</taxon>
        <taxon>Pseudomonadati</taxon>
        <taxon>Pseudomonadota</taxon>
        <taxon>Alphaproteobacteria</taxon>
        <taxon>Hyphomicrobiales</taxon>
        <taxon>Lichenihabitantaceae</taxon>
        <taxon>Lichenifustis</taxon>
    </lineage>
</organism>
<evidence type="ECO:0000313" key="2">
    <source>
        <dbReference type="EMBL" id="MCW6508710.1"/>
    </source>
</evidence>
<dbReference type="PANTHER" id="PTHR37314:SF4">
    <property type="entry name" value="UPF0700 TRANSMEMBRANE PROTEIN YOAK"/>
    <property type="match status" value="1"/>
</dbReference>
<keyword evidence="1" id="KW-1133">Transmembrane helix</keyword>
<dbReference type="Proteomes" id="UP001165667">
    <property type="component" value="Unassembled WGS sequence"/>
</dbReference>
<evidence type="ECO:0000256" key="1">
    <source>
        <dbReference type="SAM" id="Phobius"/>
    </source>
</evidence>
<name>A0AA41Z1L4_9HYPH</name>
<feature type="transmembrane region" description="Helical" evidence="1">
    <location>
        <begin position="12"/>
        <end position="36"/>
    </location>
</feature>
<gene>
    <name evidence="2" type="ORF">M8523_11845</name>
</gene>
<feature type="transmembrane region" description="Helical" evidence="1">
    <location>
        <begin position="56"/>
        <end position="79"/>
    </location>
</feature>
<feature type="transmembrane region" description="Helical" evidence="1">
    <location>
        <begin position="86"/>
        <end position="103"/>
    </location>
</feature>
<keyword evidence="1" id="KW-0472">Membrane</keyword>
<dbReference type="PANTHER" id="PTHR37314">
    <property type="entry name" value="SLR0142 PROTEIN"/>
    <property type="match status" value="1"/>
</dbReference>
<dbReference type="Pfam" id="PF06912">
    <property type="entry name" value="DUF1275"/>
    <property type="match status" value="1"/>
</dbReference>
<reference evidence="2" key="1">
    <citation type="submission" date="2022-05" db="EMBL/GenBank/DDBJ databases">
        <authorList>
            <person name="Pankratov T."/>
        </authorList>
    </citation>
    <scope>NUCLEOTIDE SEQUENCE</scope>
    <source>
        <strain evidence="2">BP6-180914</strain>
    </source>
</reference>
<dbReference type="EMBL" id="JAMOIM010000006">
    <property type="protein sequence ID" value="MCW6508710.1"/>
    <property type="molecule type" value="Genomic_DNA"/>
</dbReference>
<keyword evidence="1" id="KW-0812">Transmembrane</keyword>
<dbReference type="AlphaFoldDB" id="A0AA41Z1L4"/>
<feature type="transmembrane region" description="Helical" evidence="1">
    <location>
        <begin position="162"/>
        <end position="183"/>
    </location>
</feature>
<proteinExistence type="predicted"/>
<comment type="caution">
    <text evidence="2">The sequence shown here is derived from an EMBL/GenBank/DDBJ whole genome shotgun (WGS) entry which is preliminary data.</text>
</comment>